<evidence type="ECO:0000256" key="4">
    <source>
        <dbReference type="ARBA" id="ARBA00022729"/>
    </source>
</evidence>
<dbReference type="InterPro" id="IPR009454">
    <property type="entry name" value="Lipid_transpt_open_b-sht"/>
</dbReference>
<evidence type="ECO:0000259" key="10">
    <source>
        <dbReference type="PROSITE" id="PS51211"/>
    </source>
</evidence>
<evidence type="ECO:0000256" key="3">
    <source>
        <dbReference type="ARBA" id="ARBA00022525"/>
    </source>
</evidence>
<dbReference type="SMART" id="SM01169">
    <property type="entry name" value="DUF1943"/>
    <property type="match status" value="1"/>
</dbReference>
<dbReference type="PANTHER" id="PTHR23345">
    <property type="entry name" value="VITELLOGENIN-RELATED"/>
    <property type="match status" value="1"/>
</dbReference>
<dbReference type="Gene3D" id="2.20.50.20">
    <property type="entry name" value="Lipovitellin. Chain A, domain 3"/>
    <property type="match status" value="1"/>
</dbReference>
<comment type="subcellular location">
    <subcellularLocation>
        <location evidence="1">Secreted</location>
    </subcellularLocation>
</comment>
<evidence type="ECO:0000313" key="11">
    <source>
        <dbReference type="EMBL" id="KAK2151566.1"/>
    </source>
</evidence>
<comment type="caution">
    <text evidence="9">Lacks conserved residue(s) required for the propagation of feature annotation.</text>
</comment>
<keyword evidence="8" id="KW-0325">Glycoprotein</keyword>
<dbReference type="InterPro" id="IPR011030">
    <property type="entry name" value="Lipovitellin_superhlx_dom"/>
</dbReference>
<dbReference type="InterPro" id="IPR015255">
    <property type="entry name" value="Vitellinogen_open_b-sht"/>
</dbReference>
<evidence type="ECO:0000256" key="9">
    <source>
        <dbReference type="PROSITE-ProRule" id="PRU00557"/>
    </source>
</evidence>
<comment type="caution">
    <text evidence="11">The sequence shown here is derived from an EMBL/GenBank/DDBJ whole genome shotgun (WGS) entry which is preliminary data.</text>
</comment>
<evidence type="ECO:0000256" key="8">
    <source>
        <dbReference type="ARBA" id="ARBA00023180"/>
    </source>
</evidence>
<evidence type="ECO:0000256" key="1">
    <source>
        <dbReference type="ARBA" id="ARBA00004613"/>
    </source>
</evidence>
<evidence type="ECO:0000256" key="6">
    <source>
        <dbReference type="ARBA" id="ARBA00023055"/>
    </source>
</evidence>
<dbReference type="SMART" id="SM00638">
    <property type="entry name" value="LPD_N"/>
    <property type="match status" value="1"/>
</dbReference>
<dbReference type="Proteomes" id="UP001208570">
    <property type="component" value="Unassembled WGS sequence"/>
</dbReference>
<reference evidence="11" key="1">
    <citation type="journal article" date="2023" name="Mol. Biol. Evol.">
        <title>Third-Generation Sequencing Reveals the Adaptive Role of the Epigenome in Three Deep-Sea Polychaetes.</title>
        <authorList>
            <person name="Perez M."/>
            <person name="Aroh O."/>
            <person name="Sun Y."/>
            <person name="Lan Y."/>
            <person name="Juniper S.K."/>
            <person name="Young C.R."/>
            <person name="Angers B."/>
            <person name="Qian P.Y."/>
        </authorList>
    </citation>
    <scope>NUCLEOTIDE SEQUENCE</scope>
    <source>
        <strain evidence="11">P08H-3</strain>
    </source>
</reference>
<dbReference type="GO" id="GO:0005319">
    <property type="term" value="F:lipid transporter activity"/>
    <property type="evidence" value="ECO:0007669"/>
    <property type="project" value="InterPro"/>
</dbReference>
<dbReference type="Gene3D" id="1.25.10.20">
    <property type="entry name" value="Vitellinogen, superhelical"/>
    <property type="match status" value="1"/>
</dbReference>
<dbReference type="Gene3D" id="2.20.80.10">
    <property type="entry name" value="Lipovitellin-phosvitin complex, chain A, domain 4"/>
    <property type="match status" value="1"/>
</dbReference>
<dbReference type="InterPro" id="IPR001747">
    <property type="entry name" value="Vitellogenin_N"/>
</dbReference>
<dbReference type="GO" id="GO:0005576">
    <property type="term" value="C:extracellular region"/>
    <property type="evidence" value="ECO:0007669"/>
    <property type="project" value="UniProtKB-SubCell"/>
</dbReference>
<keyword evidence="2" id="KW-0813">Transport</keyword>
<gene>
    <name evidence="11" type="ORF">LSH36_359g04014</name>
</gene>
<dbReference type="GO" id="GO:0045735">
    <property type="term" value="F:nutrient reservoir activity"/>
    <property type="evidence" value="ECO:0007669"/>
    <property type="project" value="UniProtKB-KW"/>
</dbReference>
<keyword evidence="6" id="KW-0445">Lipid transport</keyword>
<organism evidence="11 12">
    <name type="scientific">Paralvinella palmiformis</name>
    <dbReference type="NCBI Taxonomy" id="53620"/>
    <lineage>
        <taxon>Eukaryota</taxon>
        <taxon>Metazoa</taxon>
        <taxon>Spiralia</taxon>
        <taxon>Lophotrochozoa</taxon>
        <taxon>Annelida</taxon>
        <taxon>Polychaeta</taxon>
        <taxon>Sedentaria</taxon>
        <taxon>Canalipalpata</taxon>
        <taxon>Terebellida</taxon>
        <taxon>Terebelliformia</taxon>
        <taxon>Alvinellidae</taxon>
        <taxon>Paralvinella</taxon>
    </lineage>
</organism>
<dbReference type="PANTHER" id="PTHR23345:SF15">
    <property type="entry name" value="VITELLOGENIN 1-RELATED"/>
    <property type="match status" value="1"/>
</dbReference>
<dbReference type="Pfam" id="PF06448">
    <property type="entry name" value="DUF1081"/>
    <property type="match status" value="1"/>
</dbReference>
<evidence type="ECO:0000313" key="12">
    <source>
        <dbReference type="Proteomes" id="UP001208570"/>
    </source>
</evidence>
<dbReference type="InterPro" id="IPR015816">
    <property type="entry name" value="Vitellinogen_b-sht_N"/>
</dbReference>
<dbReference type="SUPFAM" id="SSF56968">
    <property type="entry name" value="Lipovitellin-phosvitin complex, beta-sheet shell regions"/>
    <property type="match status" value="2"/>
</dbReference>
<dbReference type="InterPro" id="IPR015817">
    <property type="entry name" value="Vitellinogen_open_b-sht_sub1"/>
</dbReference>
<keyword evidence="7" id="KW-1015">Disulfide bond</keyword>
<evidence type="ECO:0000256" key="7">
    <source>
        <dbReference type="ARBA" id="ARBA00023157"/>
    </source>
</evidence>
<dbReference type="Pfam" id="PF01347">
    <property type="entry name" value="Vitellogenin_N"/>
    <property type="match status" value="1"/>
</dbReference>
<accession>A0AAD9JFA9</accession>
<dbReference type="Pfam" id="PF09172">
    <property type="entry name" value="Vit_open_b-sht"/>
    <property type="match status" value="1"/>
</dbReference>
<dbReference type="InterPro" id="IPR015819">
    <property type="entry name" value="Lipid_transp_b-sht_shell"/>
</dbReference>
<sequence length="2936" mass="329719">MTASRRNRLKVKDSSAADVKVVHSESSKFSWQIGKTYEYQYESDVKTQISGATEEHSSLHIRATALVEVLAPCEMALRLSDVSLQDSSPSQYESRQHVDQTWEFKKALQERPLRFAFLDGRIESVCPERGDETWVLNIKKGIIAAFQNTQERLDVGTTTVESDVAGTCPVEYEIEGSSWGTKTIKKTKDLLGCTERMGHFTAFQSTPYSVQSAIQSMPLMKSTHECRQQIQDGILKESSCSELHVFRPFSRGNNGAVTEVSYKLSFYKENAGVSTRQGPVMTKSSLLFEHEPNAEDMLASSRDAQQSLEKLCRKSQDEIGTEVPRLFKELVHQMRHLDTRTLQDFYRSATATCSKAPKFIRDAIPVLGTSSSVTLIRDLILADQVSDTEAKMWLTSLAFIANPTADMLREVKPLMSNSHNLRKSVLAISTLVHSYCRQHQGCAVETEVSDIIRILEDNLRYNCKAQSQEQHDLILMSLKAIGNAGGAAQTISTINRCFRNQELSVEIRVAAVQAFRRMSCEDEMTNVKELLANSLEDSELRIQAYLTLMQCPSADTLNYVSQLLVDEEVNQVGSFIWTHLTNLMETSNPHKLDTRRVLENVKLQKKFDLDKRKFSRNMEWSAFSQLINVGGMAEGNLIWSENSFVPRSAALNLTVDMFGESVNLLEIGARVQGLEKTLEKLFAEQDNSVERRKRSTDEIATMDRRYDCKRDSTQASYYIRVFGNEIRYDDFHDFDLDALKDKLNYLDWLIELSKEHTFDMTKSMLFLDANMVVPTAAGLPLRLSVDGTSSISVSVSGKLDIRQMFSSLSTFDIDGTVKPSASLEINGEMGIDAHVARTGIKMKTMLHTSTAAEGKIQMQNGKIFNLDMKPPRDNTQVLSAENKFYVIYRNEEREQRMLSAKRIDKKSCTSPKFGTITGLELCGELSLPWSEDKENIPWFVLWGPASASVVLNKKDSHDSYVMEVKYVKEKTRQNRVIGIVDNARIYMDTPGSRVNRKLLVDFKLNRNDKNVDFNLDTPWKKTTLQAALTNTDEMKRIFTTVTVDGRNEYTFNAEVAIDEKSYSSQYVPKVEIQIPGRDKILFTGDIKHRPGKKAVFTMALKNVFAEPIKTSGSVTMINEQNQMRYETDLKFSSHLLNGKLATFVDNTKDQANSVSSMLDLEYTYKNQPQQSIKFEQRFVDGSASETFSYTLDSTWSTTLIPHYDGDVHFDYNMNRKSISTNLNAGFDETRRITYTETATFEFAAEKKLDINTRLQFPYKDIDSSGKLGFLANEDQLKVMASAKYAVDKEGAFEMLLKRQSRKPLNLMAEGKLTYPGRDMAISGSVQERAASVYHQTLNIQLQKYDNIQVNSVYKMEPRHELTTDISIPDVPKITIKGHLKPDLNNLQAHGEVSYSGKSYMAGTNWVHRGNVKNFNTRADVEVAYPDRRITVQGSSNHQGSEITSTVEVKWDASKDESKKFDLSAKVNIEPTTPALELEIKVYPRHFINMNMNGKYETGGWYKSESDVEGSFSLHSSFDNLEDISAAFVHDRTPKVYKNSAEFSWNKNEKITGVVNLKKKQKNWVNTQVEVEVTTPFRGAKRIGMDLSYNLQQTTFSTNVKAQLENKQMTVDFTGELNIPQHRVSGEFEFTSPFTDLEAITASLHHNDDGQKYQSNAVVSWAPSKQMAATFDMQHQGNSAAAVNSGELVVSTPFSGYQQMKTSWKHEHNANRLMNVAEIEHEGRSIYNHNVAANMRRTNANYMVDMQATMKAKNLDEISFTLDHSHDRRDMKKFRSDYSLSWMPSKTITFSYDVDMTGNKLLSAMGKFMSPFKGFESLTLNTNTIRNGRTYTSTNEFKWATNKKLMLSSDITINGYEVQLNGRMSTPFNELRTIVVNGKNQQQDGIWVSHIDLDYGKRIELDTEFSKGWNKMISVRLQSACPYVHNLYFKSEMKGVLRDFQYNLQISHEKLSSAITMNGLVKTSDLNKIKITSELATPFSEVRSLNLVLNYIKEGDSIHIDGLVQHPSYKGTITEDLSYRVGRSLNTKTIIEYMEGKKIELDADVQIKPKVSVKISWKSPFEKFENIDVTLNHEGSLESFSTAAEVSYSPKDKLSANMNFDLSGNVLTATAMLTTPFRKAKRLLVTVNHEGSLTAFTNDVSLELNRKRLSEKCEFNLNGDNLNLKAELMTPAEGYETITLELSHQGHLTDFNNNGMLTVGNQQLSGSSELRVRRSSVTGNLALQMPFRKVSSVNLNLVHAGQWSDFNNKIVLAYNNKKIIGKTNFLRSGTNIDGKITIKTPYAKVRSLGVEIKHEGPATAFKNSALLSLNNKEIRANSEFTLSGNNMALKASAMSPSTDIKSLTLEFNHQGRIQNFNNDGVLTYNNKRIAASSRFSLEGSTVNGKADFSMPKHSLAATFSHSGSATDFNNNALLTYNEQTISADSQLRLRGNNLMAKANFASPWASLSSEINHDGPVDNFRNNAIFKYKDQQATAGSEFNLNGNVLAAKANMNMPNHKLAIDLNHSGPATNFHNDFTVNYNGDTYRGESQFGKTGNRLNGKLQYSCPYRTMSAEFNHRGKLTNFNNDFSMAYGDKKVEGRGKFKLNGNTMTAESSLDMPDTSFALAASHEGPFDNFKNNFNVQYNRKRIRGDSEFSLSGSNVVLKASLNTPYRLIRSASVDLSHNGPLTNFNNNAAIMFNNKQATGNSQFSFNGNALNAKAAVQAPDFEFTGEVNHNGKPTNFKNDAKFTYNGQQTTGKSEFRWRGNNLSLNGHLTAPSNTMSADISHSGMWTNFNNNGVLTWNGKRISGSSTFNQNGDNLGGKATVNAVSKKFEIQVNHNGRLPNFASDARAEYDGKQVSGNVQFTLTGNKMDAKAELKLPVRTLRNIVLEASHSGPVTKFENSAQIIVGDNSISGKSQFLLQGNTMTAKANLDTTYDMQPVSIELYHSGPRKSFT</sequence>
<name>A0AAD9JFA9_9ANNE</name>
<feature type="domain" description="Vitellogenin" evidence="10">
    <location>
        <begin position="31"/>
        <end position="649"/>
    </location>
</feature>
<evidence type="ECO:0000256" key="5">
    <source>
        <dbReference type="ARBA" id="ARBA00022761"/>
    </source>
</evidence>
<evidence type="ECO:0000256" key="2">
    <source>
        <dbReference type="ARBA" id="ARBA00022448"/>
    </source>
</evidence>
<keyword evidence="12" id="KW-1185">Reference proteome</keyword>
<dbReference type="Gene3D" id="2.30.230.10">
    <property type="entry name" value="Lipovitellin, beta-sheet shell regions, chain A"/>
    <property type="match status" value="1"/>
</dbReference>
<protein>
    <recommendedName>
        <fullName evidence="10">Vitellogenin domain-containing protein</fullName>
    </recommendedName>
</protein>
<dbReference type="InterPro" id="IPR050733">
    <property type="entry name" value="Vitellogenin/Apolipophorin"/>
</dbReference>
<proteinExistence type="predicted"/>
<keyword evidence="4" id="KW-0732">Signal</keyword>
<dbReference type="EMBL" id="JAODUP010000359">
    <property type="protein sequence ID" value="KAK2151566.1"/>
    <property type="molecule type" value="Genomic_DNA"/>
</dbReference>
<keyword evidence="5" id="KW-0758">Storage protein</keyword>
<dbReference type="SUPFAM" id="SSF48431">
    <property type="entry name" value="Lipovitellin-phosvitin complex, superhelical domain"/>
    <property type="match status" value="1"/>
</dbReference>
<keyword evidence="3" id="KW-0964">Secreted</keyword>
<dbReference type="PROSITE" id="PS51211">
    <property type="entry name" value="VITELLOGENIN"/>
    <property type="match status" value="1"/>
</dbReference>